<gene>
    <name evidence="1" type="ORF">EDC64_109153</name>
</gene>
<dbReference type="EMBL" id="SMAI01000009">
    <property type="protein sequence ID" value="TCT03603.1"/>
    <property type="molecule type" value="Genomic_DNA"/>
</dbReference>
<comment type="caution">
    <text evidence="1">The sequence shown here is derived from an EMBL/GenBank/DDBJ whole genome shotgun (WGS) entry which is preliminary data.</text>
</comment>
<dbReference type="Proteomes" id="UP000294664">
    <property type="component" value="Unassembled WGS sequence"/>
</dbReference>
<evidence type="ECO:0000313" key="2">
    <source>
        <dbReference type="Proteomes" id="UP000294664"/>
    </source>
</evidence>
<evidence type="ECO:0000313" key="1">
    <source>
        <dbReference type="EMBL" id="TCT03603.1"/>
    </source>
</evidence>
<keyword evidence="2" id="KW-1185">Reference proteome</keyword>
<dbReference type="AlphaFoldDB" id="A0A4R3LSR3"/>
<organism evidence="1 2">
    <name type="scientific">Aquabacter spiritensis</name>
    <dbReference type="NCBI Taxonomy" id="933073"/>
    <lineage>
        <taxon>Bacteria</taxon>
        <taxon>Pseudomonadati</taxon>
        <taxon>Pseudomonadota</taxon>
        <taxon>Alphaproteobacteria</taxon>
        <taxon>Hyphomicrobiales</taxon>
        <taxon>Xanthobacteraceae</taxon>
        <taxon>Aquabacter</taxon>
    </lineage>
</organism>
<proteinExistence type="predicted"/>
<dbReference type="Gene3D" id="3.40.50.1010">
    <property type="entry name" value="5'-nuclease"/>
    <property type="match status" value="1"/>
</dbReference>
<sequence length="46" mass="5033">MELFADRVLPFDIAAARRYADLAVKVRAAGKGFPKPDVAIYLVSPL</sequence>
<reference evidence="1 2" key="1">
    <citation type="submission" date="2019-03" db="EMBL/GenBank/DDBJ databases">
        <title>Genomic Encyclopedia of Type Strains, Phase IV (KMG-IV): sequencing the most valuable type-strain genomes for metagenomic binning, comparative biology and taxonomic classification.</title>
        <authorList>
            <person name="Goeker M."/>
        </authorList>
    </citation>
    <scope>NUCLEOTIDE SEQUENCE [LARGE SCALE GENOMIC DNA]</scope>
    <source>
        <strain evidence="1 2">DSM 9035</strain>
    </source>
</reference>
<protein>
    <submittedName>
        <fullName evidence="1">Uncharacterized protein</fullName>
    </submittedName>
</protein>
<name>A0A4R3LSR3_9HYPH</name>
<accession>A0A4R3LSR3</accession>